<keyword evidence="5" id="KW-0804">Transcription</keyword>
<evidence type="ECO:0000256" key="3">
    <source>
        <dbReference type="ARBA" id="ARBA00023015"/>
    </source>
</evidence>
<dbReference type="InterPro" id="IPR004827">
    <property type="entry name" value="bZIP"/>
</dbReference>
<dbReference type="FunFam" id="1.20.5.170:FF:000009">
    <property type="entry name" value="probable transcription factor PosF21"/>
    <property type="match status" value="1"/>
</dbReference>
<keyword evidence="11" id="KW-1185">Reference proteome</keyword>
<evidence type="ECO:0000256" key="4">
    <source>
        <dbReference type="ARBA" id="ARBA00023125"/>
    </source>
</evidence>
<evidence type="ECO:0000313" key="10">
    <source>
        <dbReference type="EMBL" id="THU67199.1"/>
    </source>
</evidence>
<dbReference type="Proteomes" id="UP000317650">
    <property type="component" value="Chromosome 5"/>
</dbReference>
<dbReference type="AlphaFoldDB" id="A0A4S8JXZ5"/>
<feature type="compositionally biased region" description="Polar residues" evidence="8">
    <location>
        <begin position="456"/>
        <end position="470"/>
    </location>
</feature>
<comment type="caution">
    <text evidence="10">The sequence shown here is derived from an EMBL/GenBank/DDBJ whole genome shotgun (WGS) entry which is preliminary data.</text>
</comment>
<dbReference type="InterPro" id="IPR044759">
    <property type="entry name" value="bZIP_RF2"/>
</dbReference>
<comment type="function">
    <text evidence="7">Transcription factor probably involved in vascular development and shoot tissue organization. Binds to the DNA sequence 5'-CCGAGTGTGCCCCTGG-3' present in the promoter region Box II of the phloem-specific rice tungro bacilliform virus (RTBV) promoter. May regulate tissue-specific expression of the RTBV promoter and virus replication.</text>
</comment>
<dbReference type="CDD" id="cd14703">
    <property type="entry name" value="bZIP_plant_RF2"/>
    <property type="match status" value="1"/>
</dbReference>
<sequence>MNGMEESGNDPMQQFQGNAFPSNSKQLPSMTKGPYPGFPPASPSLPTTAHRLPPACSLHSRSLSQPAFCSLSPQSYCADSSPTASLSDSVSVDDHDASVSRSPPLPPKDPAGVTPARDGLPPRKDHRHSQSDVPFAFLPSSLPVQAAGAAPHSAGFVISARPPPAGTKGESQWDRGLGADGVTGSDLFSAYMNLQGFDALTSSEDNHEDLNSRESGSKTSVAGSSENEADSNSKRHAGGSSTVLCANDSSRKEGMKPSSDVNPDVANFSHCRSLSMDCFTGKLNYEAPPPKLLPSPGLLAAQSSKANSWDGAPNTFSLEFGNGQFTGAEMKKIMENGKLIEMAMTDPKRVKRILANRQSAARSKERRMKYIAELEHKVQALQAQTTTLSAQLTLLQRDSAGLANQNNELMFRLQAMEQQAQLRDALNEALTGEVQRLKLAATGLADAHPSNDLHRQTSANSQMFQPQPKQQLPHMPLYQLQKQQTDTVMGNNRSQQ</sequence>
<feature type="compositionally biased region" description="Polar residues" evidence="8">
    <location>
        <begin position="73"/>
        <end position="84"/>
    </location>
</feature>
<organism evidence="10 11">
    <name type="scientific">Musa balbisiana</name>
    <name type="common">Banana</name>
    <dbReference type="NCBI Taxonomy" id="52838"/>
    <lineage>
        <taxon>Eukaryota</taxon>
        <taxon>Viridiplantae</taxon>
        <taxon>Streptophyta</taxon>
        <taxon>Embryophyta</taxon>
        <taxon>Tracheophyta</taxon>
        <taxon>Spermatophyta</taxon>
        <taxon>Magnoliopsida</taxon>
        <taxon>Liliopsida</taxon>
        <taxon>Zingiberales</taxon>
        <taxon>Musaceae</taxon>
        <taxon>Musa</taxon>
    </lineage>
</organism>
<dbReference type="Gene3D" id="1.20.5.170">
    <property type="match status" value="1"/>
</dbReference>
<protein>
    <recommendedName>
        <fullName evidence="9">BZIP domain-containing protein</fullName>
    </recommendedName>
</protein>
<keyword evidence="6" id="KW-0539">Nucleus</keyword>
<feature type="region of interest" description="Disordered" evidence="8">
    <location>
        <begin position="159"/>
        <end position="178"/>
    </location>
</feature>
<dbReference type="PANTHER" id="PTHR13690:SF80">
    <property type="entry name" value="BZIP TRANSCRIPTION FACTOR FAMILY PROTEIN-RELATED"/>
    <property type="match status" value="1"/>
</dbReference>
<feature type="compositionally biased region" description="Polar residues" evidence="8">
    <location>
        <begin position="239"/>
        <end position="248"/>
    </location>
</feature>
<evidence type="ECO:0000256" key="1">
    <source>
        <dbReference type="ARBA" id="ARBA00004123"/>
    </source>
</evidence>
<dbReference type="PANTHER" id="PTHR13690">
    <property type="entry name" value="TRANSCRIPTION FACTOR POSF21-RELATED"/>
    <property type="match status" value="1"/>
</dbReference>
<feature type="domain" description="BZIP" evidence="9">
    <location>
        <begin position="346"/>
        <end position="409"/>
    </location>
</feature>
<feature type="region of interest" description="Disordered" evidence="8">
    <location>
        <begin position="1"/>
        <end position="57"/>
    </location>
</feature>
<gene>
    <name evidence="10" type="ORF">C4D60_Mb05t22130</name>
</gene>
<feature type="compositionally biased region" description="Polar residues" evidence="8">
    <location>
        <begin position="217"/>
        <end position="226"/>
    </location>
</feature>
<feature type="region of interest" description="Disordered" evidence="8">
    <location>
        <begin position="202"/>
        <end position="264"/>
    </location>
</feature>
<comment type="similarity">
    <text evidence="2">Belongs to the bZIP family.</text>
</comment>
<evidence type="ECO:0000256" key="7">
    <source>
        <dbReference type="ARBA" id="ARBA00054342"/>
    </source>
</evidence>
<evidence type="ECO:0000256" key="6">
    <source>
        <dbReference type="ARBA" id="ARBA00023242"/>
    </source>
</evidence>
<dbReference type="InterPro" id="IPR046347">
    <property type="entry name" value="bZIP_sf"/>
</dbReference>
<feature type="compositionally biased region" description="Polar residues" evidence="8">
    <location>
        <begin position="10"/>
        <end position="29"/>
    </location>
</feature>
<proteinExistence type="inferred from homology"/>
<evidence type="ECO:0000256" key="2">
    <source>
        <dbReference type="ARBA" id="ARBA00007163"/>
    </source>
</evidence>
<dbReference type="SMART" id="SM00338">
    <property type="entry name" value="BRLZ"/>
    <property type="match status" value="1"/>
</dbReference>
<evidence type="ECO:0000259" key="9">
    <source>
        <dbReference type="PROSITE" id="PS50217"/>
    </source>
</evidence>
<keyword evidence="4" id="KW-0238">DNA-binding</keyword>
<dbReference type="GO" id="GO:0003677">
    <property type="term" value="F:DNA binding"/>
    <property type="evidence" value="ECO:0007669"/>
    <property type="project" value="UniProtKB-KW"/>
</dbReference>
<dbReference type="PROSITE" id="PS50217">
    <property type="entry name" value="BZIP"/>
    <property type="match status" value="1"/>
</dbReference>
<name>A0A4S8JXZ5_MUSBA</name>
<feature type="region of interest" description="Disordered" evidence="8">
    <location>
        <begin position="447"/>
        <end position="470"/>
    </location>
</feature>
<reference evidence="10 11" key="1">
    <citation type="journal article" date="2019" name="Nat. Plants">
        <title>Genome sequencing of Musa balbisiana reveals subgenome evolution and function divergence in polyploid bananas.</title>
        <authorList>
            <person name="Yao X."/>
        </authorList>
    </citation>
    <scope>NUCLEOTIDE SEQUENCE [LARGE SCALE GENOMIC DNA]</scope>
    <source>
        <strain evidence="11">cv. DH-PKW</strain>
        <tissue evidence="10">Leaves</tissue>
    </source>
</reference>
<evidence type="ECO:0000256" key="5">
    <source>
        <dbReference type="ARBA" id="ARBA00023163"/>
    </source>
</evidence>
<dbReference type="GO" id="GO:0003700">
    <property type="term" value="F:DNA-binding transcription factor activity"/>
    <property type="evidence" value="ECO:0007669"/>
    <property type="project" value="InterPro"/>
</dbReference>
<feature type="compositionally biased region" description="Basic and acidic residues" evidence="8">
    <location>
        <begin position="204"/>
        <end position="216"/>
    </location>
</feature>
<feature type="region of interest" description="Disordered" evidence="8">
    <location>
        <begin position="73"/>
        <end position="134"/>
    </location>
</feature>
<keyword evidence="3" id="KW-0805">Transcription regulation</keyword>
<accession>A0A4S8JXZ5</accession>
<comment type="subcellular location">
    <subcellularLocation>
        <location evidence="1">Nucleus</location>
    </subcellularLocation>
</comment>
<evidence type="ECO:0000313" key="11">
    <source>
        <dbReference type="Proteomes" id="UP000317650"/>
    </source>
</evidence>
<evidence type="ECO:0000256" key="8">
    <source>
        <dbReference type="SAM" id="MobiDB-lite"/>
    </source>
</evidence>
<dbReference type="Pfam" id="PF07716">
    <property type="entry name" value="bZIP_2"/>
    <property type="match status" value="1"/>
</dbReference>
<dbReference type="SUPFAM" id="SSF57959">
    <property type="entry name" value="Leucine zipper domain"/>
    <property type="match status" value="1"/>
</dbReference>
<dbReference type="STRING" id="52838.A0A4S8JXZ5"/>
<dbReference type="EMBL" id="PYDT01000003">
    <property type="protein sequence ID" value="THU67199.1"/>
    <property type="molecule type" value="Genomic_DNA"/>
</dbReference>
<dbReference type="GO" id="GO:0005634">
    <property type="term" value="C:nucleus"/>
    <property type="evidence" value="ECO:0007669"/>
    <property type="project" value="UniProtKB-SubCell"/>
</dbReference>